<accession>A0ABS2DY79</accession>
<comment type="caution">
    <text evidence="1">The sequence shown here is derived from an EMBL/GenBank/DDBJ whole genome shotgun (WGS) entry which is preliminary data.</text>
</comment>
<keyword evidence="2" id="KW-1185">Reference proteome</keyword>
<dbReference type="NCBIfam" id="TIGR04474">
    <property type="entry name" value="tcm_partner"/>
    <property type="match status" value="1"/>
</dbReference>
<dbReference type="InterPro" id="IPR031009">
    <property type="entry name" value="Tcm_partner"/>
</dbReference>
<name>A0ABS2DY79_9BACT</name>
<dbReference type="EMBL" id="JACLYZ010000002">
    <property type="protein sequence ID" value="MBM6733844.1"/>
    <property type="molecule type" value="Genomic_DNA"/>
</dbReference>
<gene>
    <name evidence="1" type="primary">tcmP</name>
    <name evidence="1" type="ORF">H7U35_01190</name>
</gene>
<evidence type="ECO:0000313" key="2">
    <source>
        <dbReference type="Proteomes" id="UP000766986"/>
    </source>
</evidence>
<proteinExistence type="predicted"/>
<protein>
    <submittedName>
        <fullName evidence="1">Three-Cys-motif partner protein TcmP</fullName>
    </submittedName>
</protein>
<dbReference type="Proteomes" id="UP000766986">
    <property type="component" value="Unassembled WGS sequence"/>
</dbReference>
<reference evidence="1 2" key="1">
    <citation type="journal article" date="2021" name="Sci. Rep.">
        <title>The distribution of antibiotic resistance genes in chicken gut microbiota commensals.</title>
        <authorList>
            <person name="Juricova H."/>
            <person name="Matiasovicova J."/>
            <person name="Kubasova T."/>
            <person name="Cejkova D."/>
            <person name="Rychlik I."/>
        </authorList>
    </citation>
    <scope>NUCLEOTIDE SEQUENCE [LARGE SCALE GENOMIC DNA]</scope>
    <source>
        <strain evidence="1 2">An772</strain>
    </source>
</reference>
<dbReference type="RefSeq" id="WP_205094371.1">
    <property type="nucleotide sequence ID" value="NZ_JACLYZ010000002.1"/>
</dbReference>
<sequence>MKEYEYNDQNRSDSVSEPLSKWGGQWTEEKLDTFAKYVNAYLKIMNNHRDKYNWTLIYFDGFAGSGSRYGETNSVSELLLDMFDDDVIRCDEINLYQGAAERILSIEQKGFDYYYFIDKSQESINKLRNKIEKYCSSDRTLEFRCSDANGEVVKMSKALKANPKLRAMVLLDPFGMQVSWDTIASLANTHTDLWILIPTGVIVNRLLDRKGELRHIETLSSFFGLNEEEIKGFFYKKQVVNTLFGEEEIVTKVSQPIKRIAELYIERLRTIFDYVTEEPLIMYNTRHTPIFHFAFASNNETAKKIAKDIIKKKGL</sequence>
<evidence type="ECO:0000313" key="1">
    <source>
        <dbReference type="EMBL" id="MBM6733844.1"/>
    </source>
</evidence>
<organism evidence="1 2">
    <name type="scientific">Mediterranea massiliensis</name>
    <dbReference type="NCBI Taxonomy" id="1841865"/>
    <lineage>
        <taxon>Bacteria</taxon>
        <taxon>Pseudomonadati</taxon>
        <taxon>Bacteroidota</taxon>
        <taxon>Bacteroidia</taxon>
        <taxon>Bacteroidales</taxon>
        <taxon>Bacteroidaceae</taxon>
        <taxon>Mediterranea</taxon>
    </lineage>
</organism>